<sequence length="652" mass="73857">MSATIFLTLVALAAVYLFNVVRCFCANLQAAKKSGFPFICLPWDKFNIFWMVTGNFWVPLLDKLPAAITDPWLPFLRLEWTYERKYEPFVRMGSDAIMFVAPGGNHLYVASPPTIADIAARRIDFQKPLERYRDVNLYGDNVVVSEGEKWRRHRKVAAPTFSEKNNRVVWEESKRQAHALLYHWTSGKVSSDPLHHVDDDMMSISLHIISKAGFGVRVLWPYEESDAEQEHELGRFASTKAPPGHILSYKDAMKKLMKHIIWVPILPKWLRQIAPFEGPRTATLAYEEWGLFMKELYDMKRIHMREGKIIEGMDLLGAIMRGAGVNEESLKSPEPPEQQLSDSEILGNAFVFILAGHETTANAIHFSLVLLALNPPTQRRLQAELTRNLGDRPSEEWDYDRDLPRIMGGMPAAVLSETMRLIPAVTGIPKSTMKDSPQPLNVNGRLHMVPAECIISLDVPATHHNPRYWPARPDISALPPGEDLDQFKPERWLTSDLRRSSASSTREGSPDQDSSGHDAATPNLFRPAPGTFLPFSEGHRSCLGKRFAMIEGASVLAALFHEYSIELAVDDFITDEELERMPCGSPERKKVWQKAADKAMHVLKHGMGSIITLQMRRGHVPLRVVRRGEEQFAFDLKKKFRPTAGFDSMMDI</sequence>
<feature type="compositionally biased region" description="Basic and acidic residues" evidence="6">
    <location>
        <begin position="485"/>
        <end position="499"/>
    </location>
</feature>
<evidence type="ECO:0000256" key="1">
    <source>
        <dbReference type="ARBA" id="ARBA00001971"/>
    </source>
</evidence>
<keyword evidence="5" id="KW-0560">Oxidoreductase</keyword>
<dbReference type="PRINTS" id="PR00463">
    <property type="entry name" value="EP450I"/>
</dbReference>
<reference evidence="8 9" key="1">
    <citation type="submission" date="2024-04" db="EMBL/GenBank/DDBJ databases">
        <title>Phyllosticta paracitricarpa is synonymous to the EU quarantine fungus P. citricarpa based on phylogenomic analyses.</title>
        <authorList>
            <consortium name="Lawrence Berkeley National Laboratory"/>
            <person name="Van Ingen-Buijs V.A."/>
            <person name="Van Westerhoven A.C."/>
            <person name="Haridas S."/>
            <person name="Skiadas P."/>
            <person name="Martin F."/>
            <person name="Groenewald J.Z."/>
            <person name="Crous P.W."/>
            <person name="Seidl M.F."/>
        </authorList>
    </citation>
    <scope>NUCLEOTIDE SEQUENCE [LARGE SCALE GENOMIC DNA]</scope>
    <source>
        <strain evidence="8 9">CBS 123371</strain>
    </source>
</reference>
<keyword evidence="9" id="KW-1185">Reference proteome</keyword>
<comment type="similarity">
    <text evidence="2 5">Belongs to the cytochrome P450 family.</text>
</comment>
<dbReference type="InterPro" id="IPR036396">
    <property type="entry name" value="Cyt_P450_sf"/>
</dbReference>
<feature type="signal peptide" evidence="7">
    <location>
        <begin position="1"/>
        <end position="23"/>
    </location>
</feature>
<dbReference type="Pfam" id="PF00067">
    <property type="entry name" value="p450"/>
    <property type="match status" value="1"/>
</dbReference>
<dbReference type="InterPro" id="IPR050121">
    <property type="entry name" value="Cytochrome_P450_monoxygenase"/>
</dbReference>
<comment type="cofactor">
    <cofactor evidence="1">
        <name>heme</name>
        <dbReference type="ChEBI" id="CHEBI:30413"/>
    </cofactor>
</comment>
<dbReference type="PROSITE" id="PS00086">
    <property type="entry name" value="CYTOCHROME_P450"/>
    <property type="match status" value="1"/>
</dbReference>
<accession>A0ABR1KDS3</accession>
<dbReference type="SUPFAM" id="SSF48264">
    <property type="entry name" value="Cytochrome P450"/>
    <property type="match status" value="1"/>
</dbReference>
<dbReference type="Gene3D" id="1.10.630.10">
    <property type="entry name" value="Cytochrome P450"/>
    <property type="match status" value="1"/>
</dbReference>
<protein>
    <submittedName>
        <fullName evidence="8">Cytochrome P450 monooxygenase-like protein</fullName>
    </submittedName>
</protein>
<dbReference type="InterPro" id="IPR002401">
    <property type="entry name" value="Cyt_P450_E_grp-I"/>
</dbReference>
<dbReference type="InterPro" id="IPR017972">
    <property type="entry name" value="Cyt_P450_CS"/>
</dbReference>
<evidence type="ECO:0000313" key="8">
    <source>
        <dbReference type="EMBL" id="KAK7512914.1"/>
    </source>
</evidence>
<organism evidence="8 9">
    <name type="scientific">Phyllosticta citriasiana</name>
    <dbReference type="NCBI Taxonomy" id="595635"/>
    <lineage>
        <taxon>Eukaryota</taxon>
        <taxon>Fungi</taxon>
        <taxon>Dikarya</taxon>
        <taxon>Ascomycota</taxon>
        <taxon>Pezizomycotina</taxon>
        <taxon>Dothideomycetes</taxon>
        <taxon>Dothideomycetes incertae sedis</taxon>
        <taxon>Botryosphaeriales</taxon>
        <taxon>Phyllostictaceae</taxon>
        <taxon>Phyllosticta</taxon>
    </lineage>
</organism>
<dbReference type="PANTHER" id="PTHR24305">
    <property type="entry name" value="CYTOCHROME P450"/>
    <property type="match status" value="1"/>
</dbReference>
<dbReference type="CDD" id="cd11070">
    <property type="entry name" value="CYP56-like"/>
    <property type="match status" value="1"/>
</dbReference>
<gene>
    <name evidence="8" type="ORF">IWZ03DRAFT_41981</name>
</gene>
<comment type="caution">
    <text evidence="8">The sequence shown here is derived from an EMBL/GenBank/DDBJ whole genome shotgun (WGS) entry which is preliminary data.</text>
</comment>
<feature type="chain" id="PRO_5047246500" evidence="7">
    <location>
        <begin position="24"/>
        <end position="652"/>
    </location>
</feature>
<feature type="region of interest" description="Disordered" evidence="6">
    <location>
        <begin position="479"/>
        <end position="523"/>
    </location>
</feature>
<dbReference type="EMBL" id="JBBPHU010000010">
    <property type="protein sequence ID" value="KAK7512914.1"/>
    <property type="molecule type" value="Genomic_DNA"/>
</dbReference>
<evidence type="ECO:0000256" key="6">
    <source>
        <dbReference type="SAM" id="MobiDB-lite"/>
    </source>
</evidence>
<keyword evidence="5" id="KW-0503">Monooxygenase</keyword>
<keyword evidence="5" id="KW-0349">Heme</keyword>
<evidence type="ECO:0000256" key="4">
    <source>
        <dbReference type="ARBA" id="ARBA00023004"/>
    </source>
</evidence>
<keyword evidence="7" id="KW-0732">Signal</keyword>
<evidence type="ECO:0000256" key="2">
    <source>
        <dbReference type="ARBA" id="ARBA00010617"/>
    </source>
</evidence>
<evidence type="ECO:0000256" key="7">
    <source>
        <dbReference type="SAM" id="SignalP"/>
    </source>
</evidence>
<keyword evidence="3 5" id="KW-0479">Metal-binding</keyword>
<name>A0ABR1KDS3_9PEZI</name>
<keyword evidence="4 5" id="KW-0408">Iron</keyword>
<proteinExistence type="inferred from homology"/>
<dbReference type="InterPro" id="IPR001128">
    <property type="entry name" value="Cyt_P450"/>
</dbReference>
<evidence type="ECO:0000313" key="9">
    <source>
        <dbReference type="Proteomes" id="UP001363622"/>
    </source>
</evidence>
<evidence type="ECO:0000256" key="5">
    <source>
        <dbReference type="RuleBase" id="RU000461"/>
    </source>
</evidence>
<dbReference type="Proteomes" id="UP001363622">
    <property type="component" value="Unassembled WGS sequence"/>
</dbReference>
<dbReference type="PANTHER" id="PTHR24305:SF166">
    <property type="entry name" value="CYTOCHROME P450 12A4, MITOCHONDRIAL-RELATED"/>
    <property type="match status" value="1"/>
</dbReference>
<dbReference type="PRINTS" id="PR00385">
    <property type="entry name" value="P450"/>
</dbReference>
<feature type="compositionally biased region" description="Polar residues" evidence="6">
    <location>
        <begin position="500"/>
        <end position="513"/>
    </location>
</feature>
<evidence type="ECO:0000256" key="3">
    <source>
        <dbReference type="ARBA" id="ARBA00022723"/>
    </source>
</evidence>